<accession>A0AAV7E5T4</accession>
<proteinExistence type="inferred from homology"/>
<protein>
    <submittedName>
        <fullName evidence="2">Uncharacterized protein</fullName>
    </submittedName>
</protein>
<dbReference type="PANTHER" id="PTHR31175">
    <property type="entry name" value="AUXIN-RESPONSIVE FAMILY PROTEIN"/>
    <property type="match status" value="1"/>
</dbReference>
<comment type="caution">
    <text evidence="2">The sequence shown here is derived from an EMBL/GenBank/DDBJ whole genome shotgun (WGS) entry which is preliminary data.</text>
</comment>
<dbReference type="GO" id="GO:0009733">
    <property type="term" value="P:response to auxin"/>
    <property type="evidence" value="ECO:0007669"/>
    <property type="project" value="InterPro"/>
</dbReference>
<dbReference type="AlphaFoldDB" id="A0AAV7E5T4"/>
<keyword evidence="3" id="KW-1185">Reference proteome</keyword>
<gene>
    <name evidence="2" type="ORF">H6P81_019070</name>
</gene>
<comment type="similarity">
    <text evidence="1">Belongs to the ARG7 family.</text>
</comment>
<dbReference type="InterPro" id="IPR003676">
    <property type="entry name" value="SAUR_fam"/>
</dbReference>
<reference evidence="2 3" key="1">
    <citation type="submission" date="2021-07" db="EMBL/GenBank/DDBJ databases">
        <title>The Aristolochia fimbriata genome: insights into angiosperm evolution, floral development and chemical biosynthesis.</title>
        <authorList>
            <person name="Jiao Y."/>
        </authorList>
    </citation>
    <scope>NUCLEOTIDE SEQUENCE [LARGE SCALE GENOMIC DNA]</scope>
    <source>
        <strain evidence="2">IBCAS-2021</strain>
        <tissue evidence="2">Leaf</tissue>
    </source>
</reference>
<dbReference type="Pfam" id="PF02519">
    <property type="entry name" value="Auxin_inducible"/>
    <property type="match status" value="1"/>
</dbReference>
<evidence type="ECO:0000313" key="3">
    <source>
        <dbReference type="Proteomes" id="UP000825729"/>
    </source>
</evidence>
<name>A0AAV7E5T4_ARIFI</name>
<organism evidence="2 3">
    <name type="scientific">Aristolochia fimbriata</name>
    <name type="common">White veined hardy Dutchman's pipe vine</name>
    <dbReference type="NCBI Taxonomy" id="158543"/>
    <lineage>
        <taxon>Eukaryota</taxon>
        <taxon>Viridiplantae</taxon>
        <taxon>Streptophyta</taxon>
        <taxon>Embryophyta</taxon>
        <taxon>Tracheophyta</taxon>
        <taxon>Spermatophyta</taxon>
        <taxon>Magnoliopsida</taxon>
        <taxon>Magnoliidae</taxon>
        <taxon>Piperales</taxon>
        <taxon>Aristolochiaceae</taxon>
        <taxon>Aristolochia</taxon>
    </lineage>
</organism>
<evidence type="ECO:0000313" key="2">
    <source>
        <dbReference type="EMBL" id="KAG9443216.1"/>
    </source>
</evidence>
<dbReference type="Proteomes" id="UP000825729">
    <property type="component" value="Unassembled WGS sequence"/>
</dbReference>
<dbReference type="EMBL" id="JAINDJ010000007">
    <property type="protein sequence ID" value="KAG9443216.1"/>
    <property type="molecule type" value="Genomic_DNA"/>
</dbReference>
<evidence type="ECO:0000256" key="1">
    <source>
        <dbReference type="ARBA" id="ARBA00006974"/>
    </source>
</evidence>
<sequence>MPRNSSQAINLGWPRHFVGPICRGNRSMSTFLLVTNAASRINIAKGLLQSNISHYTFFFSRLHLKPSVAAMLSPKRLLTKARNGQISDFERQRKISEKGHFVVYSVDEVRFEVPLIHLSNAIFQELLKMSEDESHCAAMLSSSSTSFR</sequence>